<feature type="non-terminal residue" evidence="2">
    <location>
        <position position="1"/>
    </location>
</feature>
<reference evidence="1" key="1">
    <citation type="submission" date="2013-11" db="EMBL/GenBank/DDBJ databases">
        <title>The Genome Sequence of Phytophthora parasitica CJ02B3.</title>
        <authorList>
            <consortium name="The Broad Institute Genomics Platform"/>
            <person name="Russ C."/>
            <person name="Tyler B."/>
            <person name="Panabieres F."/>
            <person name="Shan W."/>
            <person name="Tripathy S."/>
            <person name="Grunwald N."/>
            <person name="Machado M."/>
            <person name="Johnson C.S."/>
            <person name="Arredondo F."/>
            <person name="Hong C."/>
            <person name="Coffey M."/>
            <person name="Young S.K."/>
            <person name="Zeng Q."/>
            <person name="Gargeya S."/>
            <person name="Fitzgerald M."/>
            <person name="Abouelleil A."/>
            <person name="Alvarado L."/>
            <person name="Chapman S.B."/>
            <person name="Gainer-Dewar J."/>
            <person name="Goldberg J."/>
            <person name="Griggs A."/>
            <person name="Gujja S."/>
            <person name="Hansen M."/>
            <person name="Howarth C."/>
            <person name="Imamovic A."/>
            <person name="Ireland A."/>
            <person name="Larimer J."/>
            <person name="McCowan C."/>
            <person name="Murphy C."/>
            <person name="Pearson M."/>
            <person name="Poon T.W."/>
            <person name="Priest M."/>
            <person name="Roberts A."/>
            <person name="Saif S."/>
            <person name="Shea T."/>
            <person name="Sykes S."/>
            <person name="Wortman J."/>
            <person name="Nusbaum C."/>
            <person name="Birren B."/>
        </authorList>
    </citation>
    <scope>NUCLEOTIDE SEQUENCE [LARGE SCALE GENOMIC DNA]</scope>
    <source>
        <strain evidence="1">CJ02B3</strain>
    </source>
</reference>
<reference evidence="2 3" key="2">
    <citation type="submission" date="2013-11" db="EMBL/GenBank/DDBJ databases">
        <title>The Genome Sequence of Phytophthora parasitica CJ05E6.</title>
        <authorList>
            <consortium name="The Broad Institute Genomics Platform"/>
            <person name="Russ C."/>
            <person name="Tyler B."/>
            <person name="Panabieres F."/>
            <person name="Shan W."/>
            <person name="Tripathy S."/>
            <person name="Grunwald N."/>
            <person name="Machado M."/>
            <person name="Johnson C.S."/>
            <person name="Arredondo F."/>
            <person name="Hong C."/>
            <person name="Coffey M."/>
            <person name="Young S.K."/>
            <person name="Zeng Q."/>
            <person name="Gargeya S."/>
            <person name="Fitzgerald M."/>
            <person name="Abouelleil A."/>
            <person name="Alvarado L."/>
            <person name="Chapman S.B."/>
            <person name="Gainer-Dewar J."/>
            <person name="Goldberg J."/>
            <person name="Griggs A."/>
            <person name="Gujja S."/>
            <person name="Hansen M."/>
            <person name="Howarth C."/>
            <person name="Imamovic A."/>
            <person name="Ireland A."/>
            <person name="Larimer J."/>
            <person name="McCowan C."/>
            <person name="Murphy C."/>
            <person name="Pearson M."/>
            <person name="Poon T.W."/>
            <person name="Priest M."/>
            <person name="Roberts A."/>
            <person name="Saif S."/>
            <person name="Shea T."/>
            <person name="Sykes S."/>
            <person name="Wortman J."/>
            <person name="Nusbaum C."/>
            <person name="Birren B."/>
        </authorList>
    </citation>
    <scope>NUCLEOTIDE SEQUENCE [LARGE SCALE GENOMIC DNA]</scope>
    <source>
        <strain evidence="2 3">CJ05E6</strain>
    </source>
</reference>
<sequence length="49" mass="5482">ANIETAISLVASNCELPLVERAVLHYSPTTDGIQSWIHQFNDVFFTSFV</sequence>
<dbReference type="EMBL" id="KI670299">
    <property type="protein sequence ID" value="ETL50711.1"/>
    <property type="molecule type" value="Genomic_DNA"/>
</dbReference>
<name>W2JWI4_PHYNI</name>
<organism evidence="2 3">
    <name type="scientific">Phytophthora nicotianae</name>
    <name type="common">Potato buckeye rot agent</name>
    <name type="synonym">Phytophthora parasitica</name>
    <dbReference type="NCBI Taxonomy" id="4792"/>
    <lineage>
        <taxon>Eukaryota</taxon>
        <taxon>Sar</taxon>
        <taxon>Stramenopiles</taxon>
        <taxon>Oomycota</taxon>
        <taxon>Peronosporomycetes</taxon>
        <taxon>Peronosporales</taxon>
        <taxon>Peronosporaceae</taxon>
        <taxon>Phytophthora</taxon>
    </lineage>
</organism>
<dbReference type="AlphaFoldDB" id="W2JWI4"/>
<dbReference type="EMBL" id="KI683839">
    <property type="protein sequence ID" value="ETK97355.1"/>
    <property type="molecule type" value="Genomic_DNA"/>
</dbReference>
<evidence type="ECO:0000313" key="2">
    <source>
        <dbReference type="EMBL" id="ETL50711.1"/>
    </source>
</evidence>
<dbReference type="Proteomes" id="UP000053236">
    <property type="component" value="Unassembled WGS sequence"/>
</dbReference>
<evidence type="ECO:0000313" key="3">
    <source>
        <dbReference type="Proteomes" id="UP000053864"/>
    </source>
</evidence>
<proteinExistence type="predicted"/>
<dbReference type="Proteomes" id="UP000053864">
    <property type="component" value="Unassembled WGS sequence"/>
</dbReference>
<gene>
    <name evidence="1" type="ORF">L915_00084</name>
    <name evidence="2" type="ORF">L916_00081</name>
</gene>
<protein>
    <submittedName>
        <fullName evidence="2">Uncharacterized protein</fullName>
    </submittedName>
</protein>
<accession>W2JWI4</accession>
<evidence type="ECO:0000313" key="1">
    <source>
        <dbReference type="EMBL" id="ETK97355.1"/>
    </source>
</evidence>